<dbReference type="PROSITE" id="PS50943">
    <property type="entry name" value="HTH_CROC1"/>
    <property type="match status" value="1"/>
</dbReference>
<dbReference type="Pfam" id="PF01381">
    <property type="entry name" value="HTH_3"/>
    <property type="match status" value="1"/>
</dbReference>
<dbReference type="SMART" id="SM00530">
    <property type="entry name" value="HTH_XRE"/>
    <property type="match status" value="1"/>
</dbReference>
<organism evidence="2 3">
    <name type="scientific">Blautia obeum</name>
    <dbReference type="NCBI Taxonomy" id="40520"/>
    <lineage>
        <taxon>Bacteria</taxon>
        <taxon>Bacillati</taxon>
        <taxon>Bacillota</taxon>
        <taxon>Clostridia</taxon>
        <taxon>Lachnospirales</taxon>
        <taxon>Lachnospiraceae</taxon>
        <taxon>Blautia</taxon>
    </lineage>
</organism>
<dbReference type="SUPFAM" id="SSF47413">
    <property type="entry name" value="lambda repressor-like DNA-binding domains"/>
    <property type="match status" value="1"/>
</dbReference>
<dbReference type="RefSeq" id="WP_118011948.1">
    <property type="nucleotide sequence ID" value="NZ_QRSS01000025.1"/>
</dbReference>
<dbReference type="InterPro" id="IPR010982">
    <property type="entry name" value="Lambda_DNA-bd_dom_sf"/>
</dbReference>
<feature type="domain" description="HTH cro/C1-type" evidence="1">
    <location>
        <begin position="6"/>
        <end position="43"/>
    </location>
</feature>
<sequence length="66" mass="7672">MFANQVKNVRTQLEMSQKKLANALGVSFATINRWENSRNEPSQLAKNSFYEFCESNFIDVNELKKL</sequence>
<dbReference type="Gene3D" id="1.10.260.40">
    <property type="entry name" value="lambda repressor-like DNA-binding domains"/>
    <property type="match status" value="1"/>
</dbReference>
<dbReference type="AlphaFoldDB" id="A0A411ZIR9"/>
<name>A0A411ZIR9_9FIRM</name>
<dbReference type="EMBL" id="QRSS01000025">
    <property type="protein sequence ID" value="RGQ02714.1"/>
    <property type="molecule type" value="Genomic_DNA"/>
</dbReference>
<accession>A0A411ZIR9</accession>
<comment type="caution">
    <text evidence="2">The sequence shown here is derived from an EMBL/GenBank/DDBJ whole genome shotgun (WGS) entry which is preliminary data.</text>
</comment>
<dbReference type="GO" id="GO:0003677">
    <property type="term" value="F:DNA binding"/>
    <property type="evidence" value="ECO:0007669"/>
    <property type="project" value="InterPro"/>
</dbReference>
<evidence type="ECO:0000259" key="1">
    <source>
        <dbReference type="PROSITE" id="PS50943"/>
    </source>
</evidence>
<dbReference type="CDD" id="cd00093">
    <property type="entry name" value="HTH_XRE"/>
    <property type="match status" value="1"/>
</dbReference>
<proteinExistence type="predicted"/>
<dbReference type="InterPro" id="IPR001387">
    <property type="entry name" value="Cro/C1-type_HTH"/>
</dbReference>
<reference evidence="2 3" key="1">
    <citation type="submission" date="2018-08" db="EMBL/GenBank/DDBJ databases">
        <title>A genome reference for cultivated species of the human gut microbiota.</title>
        <authorList>
            <person name="Zou Y."/>
            <person name="Xue W."/>
            <person name="Luo G."/>
        </authorList>
    </citation>
    <scope>NUCLEOTIDE SEQUENCE [LARGE SCALE GENOMIC DNA]</scope>
    <source>
        <strain evidence="2 3">AF29-2BH</strain>
    </source>
</reference>
<dbReference type="Proteomes" id="UP000283585">
    <property type="component" value="Unassembled WGS sequence"/>
</dbReference>
<evidence type="ECO:0000313" key="3">
    <source>
        <dbReference type="Proteomes" id="UP000283585"/>
    </source>
</evidence>
<gene>
    <name evidence="2" type="ORF">DWZ12_14785</name>
</gene>
<protein>
    <submittedName>
        <fullName evidence="2">XRE family transcriptional regulator</fullName>
    </submittedName>
</protein>
<evidence type="ECO:0000313" key="2">
    <source>
        <dbReference type="EMBL" id="RGQ02714.1"/>
    </source>
</evidence>